<gene>
    <name evidence="8" type="ORF">G2W53_005997</name>
</gene>
<evidence type="ECO:0000256" key="4">
    <source>
        <dbReference type="ARBA" id="ARBA00023002"/>
    </source>
</evidence>
<keyword evidence="3 6" id="KW-0479">Metal-binding</keyword>
<dbReference type="InterPro" id="IPR027443">
    <property type="entry name" value="IPNS-like_sf"/>
</dbReference>
<accession>A0A834X3S1</accession>
<evidence type="ECO:0000259" key="7">
    <source>
        <dbReference type="PROSITE" id="PS51471"/>
    </source>
</evidence>
<dbReference type="EMBL" id="JAAIUW010000003">
    <property type="protein sequence ID" value="KAF7837515.1"/>
    <property type="molecule type" value="Genomic_DNA"/>
</dbReference>
<keyword evidence="5 6" id="KW-0408">Iron</keyword>
<dbReference type="AlphaFoldDB" id="A0A834X3S1"/>
<evidence type="ECO:0000313" key="9">
    <source>
        <dbReference type="Proteomes" id="UP000634136"/>
    </source>
</evidence>
<evidence type="ECO:0000256" key="6">
    <source>
        <dbReference type="RuleBase" id="RU003682"/>
    </source>
</evidence>
<evidence type="ECO:0000256" key="3">
    <source>
        <dbReference type="ARBA" id="ARBA00022723"/>
    </source>
</evidence>
<dbReference type="InterPro" id="IPR005123">
    <property type="entry name" value="Oxoglu/Fe-dep_dioxygenase_dom"/>
</dbReference>
<evidence type="ECO:0000313" key="8">
    <source>
        <dbReference type="EMBL" id="KAF7837515.1"/>
    </source>
</evidence>
<dbReference type="FunFam" id="2.60.120.330:FF:000005">
    <property type="entry name" value="1-aminocyclopropane-1-carboxylate oxidase homolog 1"/>
    <property type="match status" value="1"/>
</dbReference>
<feature type="domain" description="Fe2OG dioxygenase" evidence="7">
    <location>
        <begin position="210"/>
        <end position="303"/>
    </location>
</feature>
<dbReference type="InterPro" id="IPR026992">
    <property type="entry name" value="DIOX_N"/>
</dbReference>
<evidence type="ECO:0000256" key="1">
    <source>
        <dbReference type="ARBA" id="ARBA00001962"/>
    </source>
</evidence>
<comment type="cofactor">
    <cofactor evidence="1">
        <name>Fe cation</name>
        <dbReference type="ChEBI" id="CHEBI:24875"/>
    </cofactor>
</comment>
<proteinExistence type="inferred from homology"/>
<keyword evidence="9" id="KW-1185">Reference proteome</keyword>
<protein>
    <submittedName>
        <fullName evidence="8">1-aminocyclopropane-1-carboxylate oxidase-like protein 1-like</fullName>
    </submittedName>
</protein>
<name>A0A834X3S1_9FABA</name>
<dbReference type="GO" id="GO:0046872">
    <property type="term" value="F:metal ion binding"/>
    <property type="evidence" value="ECO:0007669"/>
    <property type="project" value="UniProtKB-KW"/>
</dbReference>
<dbReference type="Proteomes" id="UP000634136">
    <property type="component" value="Unassembled WGS sequence"/>
</dbReference>
<dbReference type="GO" id="GO:0051213">
    <property type="term" value="F:dioxygenase activity"/>
    <property type="evidence" value="ECO:0007669"/>
    <property type="project" value="UniProtKB-ARBA"/>
</dbReference>
<dbReference type="Pfam" id="PF03171">
    <property type="entry name" value="2OG-FeII_Oxy"/>
    <property type="match status" value="1"/>
</dbReference>
<keyword evidence="4 6" id="KW-0560">Oxidoreductase</keyword>
<dbReference type="InterPro" id="IPR044861">
    <property type="entry name" value="IPNS-like_FE2OG_OXY"/>
</dbReference>
<dbReference type="OrthoDB" id="288590at2759"/>
<dbReference type="PANTHER" id="PTHR10209:SF846">
    <property type="entry name" value="OXYGENASE FAMILY OXIDOREDUCTASE, PUTATIVE-RELATED"/>
    <property type="match status" value="1"/>
</dbReference>
<comment type="caution">
    <text evidence="8">The sequence shown here is derived from an EMBL/GenBank/DDBJ whole genome shotgun (WGS) entry which is preliminary data.</text>
</comment>
<comment type="similarity">
    <text evidence="2 6">Belongs to the iron/ascorbate-dependent oxidoreductase family.</text>
</comment>
<dbReference type="Gene3D" id="2.60.120.330">
    <property type="entry name" value="B-lactam Antibiotic, Isopenicillin N Synthase, Chain"/>
    <property type="match status" value="1"/>
</dbReference>
<dbReference type="PANTHER" id="PTHR10209">
    <property type="entry name" value="OXIDOREDUCTASE, 2OG-FE II OXYGENASE FAMILY PROTEIN"/>
    <property type="match status" value="1"/>
</dbReference>
<organism evidence="8 9">
    <name type="scientific">Senna tora</name>
    <dbReference type="NCBI Taxonomy" id="362788"/>
    <lineage>
        <taxon>Eukaryota</taxon>
        <taxon>Viridiplantae</taxon>
        <taxon>Streptophyta</taxon>
        <taxon>Embryophyta</taxon>
        <taxon>Tracheophyta</taxon>
        <taxon>Spermatophyta</taxon>
        <taxon>Magnoliopsida</taxon>
        <taxon>eudicotyledons</taxon>
        <taxon>Gunneridae</taxon>
        <taxon>Pentapetalae</taxon>
        <taxon>rosids</taxon>
        <taxon>fabids</taxon>
        <taxon>Fabales</taxon>
        <taxon>Fabaceae</taxon>
        <taxon>Caesalpinioideae</taxon>
        <taxon>Cassia clade</taxon>
        <taxon>Senna</taxon>
    </lineage>
</organism>
<evidence type="ECO:0000256" key="2">
    <source>
        <dbReference type="ARBA" id="ARBA00008056"/>
    </source>
</evidence>
<reference evidence="8" key="1">
    <citation type="submission" date="2020-09" db="EMBL/GenBank/DDBJ databases">
        <title>Genome-Enabled Discovery of Anthraquinone Biosynthesis in Senna tora.</title>
        <authorList>
            <person name="Kang S.-H."/>
            <person name="Pandey R.P."/>
            <person name="Lee C.-M."/>
            <person name="Sim J.-S."/>
            <person name="Jeong J.-T."/>
            <person name="Choi B.-S."/>
            <person name="Jung M."/>
            <person name="Ginzburg D."/>
            <person name="Zhao K."/>
            <person name="Won S.Y."/>
            <person name="Oh T.-J."/>
            <person name="Yu Y."/>
            <person name="Kim N.-H."/>
            <person name="Lee O.R."/>
            <person name="Lee T.-H."/>
            <person name="Bashyal P."/>
            <person name="Kim T.-S."/>
            <person name="Lee W.-H."/>
            <person name="Kawkins C."/>
            <person name="Kim C.-K."/>
            <person name="Kim J.S."/>
            <person name="Ahn B.O."/>
            <person name="Rhee S.Y."/>
            <person name="Sohng J.K."/>
        </authorList>
    </citation>
    <scope>NUCLEOTIDE SEQUENCE</scope>
    <source>
        <tissue evidence="8">Leaf</tissue>
    </source>
</reference>
<evidence type="ECO:0000256" key="5">
    <source>
        <dbReference type="ARBA" id="ARBA00023004"/>
    </source>
</evidence>
<dbReference type="Pfam" id="PF14226">
    <property type="entry name" value="DIOX_N"/>
    <property type="match status" value="1"/>
</dbReference>
<dbReference type="SUPFAM" id="SSF51197">
    <property type="entry name" value="Clavaminate synthase-like"/>
    <property type="match status" value="1"/>
</dbReference>
<dbReference type="PROSITE" id="PS51471">
    <property type="entry name" value="FE2OG_OXY"/>
    <property type="match status" value="1"/>
</dbReference>
<sequence length="355" mass="39929">MGITGKPECDRVSELKSFDNTKAGVKGLVDAGLTKIPPLFHHPPHKSDEPSNLGNTQHIIPVIDLADIDQDPIIRQEIVEKLRDASETWGFFQLLNHGIPASVLEEIKHGVCRFHEEDMEIKREMYTRDYTKPFLYNSNFDLYTSPALNWRDTFMCHLAPNTPNPQDLPEACRDILVEYGEHIMKLGILLFELLSEALGLNPNHLKDMGCADGLLALGHYYPACPEPDLTMGASKQSDNDFLTVLLQDHNGGLQALYQDKWIHIPPVPGALVLITNDKFKSVEHRVLANIDGPKISVASLFNSGLESFSKPYGPINELLSEHNPPKYRTTTFAEYIHYHNTKCLDGNSALLHFRI</sequence>